<evidence type="ECO:0000259" key="2">
    <source>
        <dbReference type="SMART" id="SM00458"/>
    </source>
</evidence>
<dbReference type="SUPFAM" id="SSF50370">
    <property type="entry name" value="Ricin B-like lectins"/>
    <property type="match status" value="1"/>
</dbReference>
<feature type="signal peptide" evidence="1">
    <location>
        <begin position="1"/>
        <end position="45"/>
    </location>
</feature>
<dbReference type="PROSITE" id="PS50231">
    <property type="entry name" value="RICIN_B_LECTIN"/>
    <property type="match status" value="1"/>
</dbReference>
<gene>
    <name evidence="3" type="ORF">ITP53_53370</name>
</gene>
<evidence type="ECO:0000256" key="1">
    <source>
        <dbReference type="SAM" id="SignalP"/>
    </source>
</evidence>
<dbReference type="Gene3D" id="2.80.10.50">
    <property type="match status" value="1"/>
</dbReference>
<reference evidence="3" key="1">
    <citation type="submission" date="2020-11" db="EMBL/GenBank/DDBJ databases">
        <title>Whole-genome analyses of Nonomuraea sp. K274.</title>
        <authorList>
            <person name="Veyisoglu A."/>
        </authorList>
    </citation>
    <scope>NUCLEOTIDE SEQUENCE</scope>
    <source>
        <strain evidence="3">K274</strain>
    </source>
</reference>
<dbReference type="AlphaFoldDB" id="A0A931APE3"/>
<dbReference type="Pfam" id="PF14200">
    <property type="entry name" value="RicinB_lectin_2"/>
    <property type="match status" value="1"/>
</dbReference>
<accession>A0A931APE3</accession>
<dbReference type="SMART" id="SM00458">
    <property type="entry name" value="RICIN"/>
    <property type="match status" value="1"/>
</dbReference>
<protein>
    <submittedName>
        <fullName evidence="3">RICIN domain-containing protein</fullName>
    </submittedName>
</protein>
<feature type="domain" description="Ricin B lectin" evidence="2">
    <location>
        <begin position="47"/>
        <end position="181"/>
    </location>
</feature>
<evidence type="ECO:0000313" key="4">
    <source>
        <dbReference type="Proteomes" id="UP000605361"/>
    </source>
</evidence>
<name>A0A931APE3_9ACTN</name>
<keyword evidence="1" id="KW-0732">Signal</keyword>
<organism evidence="3 4">
    <name type="scientific">Nonomuraea cypriaca</name>
    <dbReference type="NCBI Taxonomy" id="1187855"/>
    <lineage>
        <taxon>Bacteria</taxon>
        <taxon>Bacillati</taxon>
        <taxon>Actinomycetota</taxon>
        <taxon>Actinomycetes</taxon>
        <taxon>Streptosporangiales</taxon>
        <taxon>Streptosporangiaceae</taxon>
        <taxon>Nonomuraea</taxon>
    </lineage>
</organism>
<dbReference type="InterPro" id="IPR035992">
    <property type="entry name" value="Ricin_B-like_lectins"/>
</dbReference>
<comment type="caution">
    <text evidence="3">The sequence shown here is derived from an EMBL/GenBank/DDBJ whole genome shotgun (WGS) entry which is preliminary data.</text>
</comment>
<dbReference type="CDD" id="cd00161">
    <property type="entry name" value="beta-trefoil_Ricin-like"/>
    <property type="match status" value="1"/>
</dbReference>
<evidence type="ECO:0000313" key="3">
    <source>
        <dbReference type="EMBL" id="MBF8194313.1"/>
    </source>
</evidence>
<feature type="chain" id="PRO_5038140168" evidence="1">
    <location>
        <begin position="46"/>
        <end position="183"/>
    </location>
</feature>
<dbReference type="InterPro" id="IPR000772">
    <property type="entry name" value="Ricin_B_lectin"/>
</dbReference>
<keyword evidence="4" id="KW-1185">Reference proteome</keyword>
<dbReference type="EMBL" id="JADOGI010000389">
    <property type="protein sequence ID" value="MBF8194313.1"/>
    <property type="molecule type" value="Genomic_DNA"/>
</dbReference>
<sequence length="183" mass="19606">MDRSITVKPITSKGLEMRNHRLVTLLSAVAITTAAGVAAASPAQAEDPIVKLVSGQNRKCLQPDKGSLETATRIVQQTCNGSLAQQWTVTPVSSTKVHLVNRASKLCLDVAGKAVSGTPIQQWTCNWISNENWGFGITDNLLVSAVSNTWSHCIATPGAQDGLPMELRFCDGNSAQRWNRPPG</sequence>
<proteinExistence type="predicted"/>
<dbReference type="Proteomes" id="UP000605361">
    <property type="component" value="Unassembled WGS sequence"/>
</dbReference>